<sequence>MRSILSLVITPLFSALCLSVSFTVIAADPQDASPNQAMTKENITEVKAAKQTKYDYLPKDEVIEITVGSQQTEVLVRSWSGKKKLGTAILLANPGMTADGAGFQAYLRRKLNPAGWATIAVTPPRKVPTPNFATAAEEVAKAGEMTGSQKASEATEQYSDKVWQDIREKQSQFVSQTMDQLDAIGAPYPGKRLLITSDQGAGLAIAMISKNQLTKPDILVIINPYMKMKDENLALPKQLAELDIPVLDIQSVDGHRASYKTAHMRAELSPQNDPYRYSQQTLALNLNSPMSWETALKFIEGFGLRISQGPRN</sequence>
<evidence type="ECO:0000313" key="3">
    <source>
        <dbReference type="Proteomes" id="UP000189545"/>
    </source>
</evidence>
<dbReference type="KEGG" id="spsw:Sps_05283"/>
<dbReference type="Pfam" id="PF12048">
    <property type="entry name" value="DUF3530"/>
    <property type="match status" value="1"/>
</dbReference>
<name>A0A1S6HY06_9GAMM</name>
<organism evidence="2 3">
    <name type="scientific">Shewanella psychrophila</name>
    <dbReference type="NCBI Taxonomy" id="225848"/>
    <lineage>
        <taxon>Bacteria</taxon>
        <taxon>Pseudomonadati</taxon>
        <taxon>Pseudomonadota</taxon>
        <taxon>Gammaproteobacteria</taxon>
        <taxon>Alteromonadales</taxon>
        <taxon>Shewanellaceae</taxon>
        <taxon>Shewanella</taxon>
    </lineage>
</organism>
<dbReference type="AlphaFoldDB" id="A0A1S6HY06"/>
<dbReference type="RefSeq" id="WP_077755153.1">
    <property type="nucleotide sequence ID" value="NZ_CP014782.1"/>
</dbReference>
<accession>A0A1S6HY06</accession>
<keyword evidence="1" id="KW-0732">Signal</keyword>
<feature type="signal peptide" evidence="1">
    <location>
        <begin position="1"/>
        <end position="26"/>
    </location>
</feature>
<dbReference type="Proteomes" id="UP000189545">
    <property type="component" value="Chromosome"/>
</dbReference>
<reference evidence="2 3" key="1">
    <citation type="submission" date="2016-03" db="EMBL/GenBank/DDBJ databases">
        <title>Complete genome sequence of Shewanella psychrophila WP2, a deep sea bacterium isolated from west Pacific sediment.</title>
        <authorList>
            <person name="Xu G."/>
            <person name="Jian H."/>
        </authorList>
    </citation>
    <scope>NUCLEOTIDE SEQUENCE [LARGE SCALE GENOMIC DNA]</scope>
    <source>
        <strain evidence="2 3">WP2</strain>
    </source>
</reference>
<protein>
    <recommendedName>
        <fullName evidence="4">DUF3530 family protein</fullName>
    </recommendedName>
</protein>
<feature type="chain" id="PRO_5012503922" description="DUF3530 family protein" evidence="1">
    <location>
        <begin position="27"/>
        <end position="312"/>
    </location>
</feature>
<evidence type="ECO:0000256" key="1">
    <source>
        <dbReference type="SAM" id="SignalP"/>
    </source>
</evidence>
<evidence type="ECO:0008006" key="4">
    <source>
        <dbReference type="Google" id="ProtNLM"/>
    </source>
</evidence>
<keyword evidence="3" id="KW-1185">Reference proteome</keyword>
<evidence type="ECO:0000313" key="2">
    <source>
        <dbReference type="EMBL" id="AQS40352.1"/>
    </source>
</evidence>
<dbReference type="InterPro" id="IPR022529">
    <property type="entry name" value="DUF3530"/>
</dbReference>
<gene>
    <name evidence="2" type="ORF">Sps_05283</name>
</gene>
<proteinExistence type="predicted"/>
<dbReference type="EMBL" id="CP014782">
    <property type="protein sequence ID" value="AQS40352.1"/>
    <property type="molecule type" value="Genomic_DNA"/>
</dbReference>
<dbReference type="OrthoDB" id="9776279at2"/>